<dbReference type="EMBL" id="SORZ01000001">
    <property type="protein sequence ID" value="TPW35883.1"/>
    <property type="molecule type" value="Genomic_DNA"/>
</dbReference>
<feature type="transmembrane region" description="Helical" evidence="1">
    <location>
        <begin position="378"/>
        <end position="396"/>
    </location>
</feature>
<reference evidence="2 3" key="1">
    <citation type="submission" date="2019-03" db="EMBL/GenBank/DDBJ databases">
        <title>The complete genome sequence of Neokomagataea sp. Jb2 NBRC113641.</title>
        <authorList>
            <person name="Chua K.-O."/>
            <person name="Chan K.-G."/>
            <person name="See-Too W.-S."/>
        </authorList>
    </citation>
    <scope>NUCLEOTIDE SEQUENCE [LARGE SCALE GENOMIC DNA]</scope>
    <source>
        <strain evidence="2 3">Jb2</strain>
    </source>
</reference>
<feature type="transmembrane region" description="Helical" evidence="1">
    <location>
        <begin position="186"/>
        <end position="204"/>
    </location>
</feature>
<protein>
    <recommendedName>
        <fullName evidence="4">NADH:quinone oxidoreductase/Mrp antiporter membrane subunit domain-containing protein</fullName>
    </recommendedName>
</protein>
<keyword evidence="1" id="KW-0472">Membrane</keyword>
<comment type="caution">
    <text evidence="2">The sequence shown here is derived from an EMBL/GenBank/DDBJ whole genome shotgun (WGS) entry which is preliminary data.</text>
</comment>
<feature type="transmembrane region" description="Helical" evidence="1">
    <location>
        <begin position="117"/>
        <end position="141"/>
    </location>
</feature>
<evidence type="ECO:0000313" key="2">
    <source>
        <dbReference type="EMBL" id="TPW35883.1"/>
    </source>
</evidence>
<evidence type="ECO:0000313" key="3">
    <source>
        <dbReference type="Proteomes" id="UP000315037"/>
    </source>
</evidence>
<sequence>METASLLPVGLLPPPGLFAVLCWPFLVAVLLWASGRIGQGRGLALAGAAMSLFALVFFPNNLPIVQTVAIGLESCTPLLLFVSAPLVNAPSGGQVELTRAEAALAERLPFLVTGCGLMALCVQSVLAVVICLGAGAVVLAWWDGRGPRRARSAWDMVRLRLCGVCLSALGAALLQALPLTPDSQDGATLGAIMLVVGLGMMAGLGETNILVPAFALLETGLRFGALFLLLQLAVSPLTRELILLAGLAGLWLTVLGSGRRSAPLLSLLVGLGAVAAGSGQENALLILFCAALLCCALQRLLAPLSIETGNAKVGGTQLVEWCALPLLVVILIMLAQVLSWVMTVLAVVALAWDLRTLTLQGLSLSWLGARMAAPDRRLALGLGVGLLALALTAAFVPGSSEIPGEEEDPDVSGRLILSPLPESLRSPAVLGEREA</sequence>
<dbReference type="AlphaFoldDB" id="A0A506US20"/>
<feature type="transmembrane region" description="Helical" evidence="1">
    <location>
        <begin position="262"/>
        <end position="279"/>
    </location>
</feature>
<evidence type="ECO:0000256" key="1">
    <source>
        <dbReference type="SAM" id="Phobius"/>
    </source>
</evidence>
<feature type="transmembrane region" description="Helical" evidence="1">
    <location>
        <begin position="318"/>
        <end position="338"/>
    </location>
</feature>
<organism evidence="2 3">
    <name type="scientific">Oecophyllibacter saccharovorans</name>
    <dbReference type="NCBI Taxonomy" id="2558360"/>
    <lineage>
        <taxon>Bacteria</taxon>
        <taxon>Pseudomonadati</taxon>
        <taxon>Pseudomonadota</taxon>
        <taxon>Alphaproteobacteria</taxon>
        <taxon>Acetobacterales</taxon>
        <taxon>Acetobacteraceae</taxon>
        <taxon>Oecophyllibacter</taxon>
    </lineage>
</organism>
<gene>
    <name evidence="2" type="ORF">E3202_02890</name>
</gene>
<accession>A0A506US20</accession>
<dbReference type="RefSeq" id="WP_165600294.1">
    <property type="nucleotide sequence ID" value="NZ_SORZ01000001.1"/>
</dbReference>
<keyword evidence="1" id="KW-1133">Transmembrane helix</keyword>
<name>A0A506US20_9PROT</name>
<evidence type="ECO:0008006" key="4">
    <source>
        <dbReference type="Google" id="ProtNLM"/>
    </source>
</evidence>
<feature type="transmembrane region" description="Helical" evidence="1">
    <location>
        <begin position="161"/>
        <end position="180"/>
    </location>
</feature>
<dbReference type="Proteomes" id="UP000315037">
    <property type="component" value="Unassembled WGS sequence"/>
</dbReference>
<proteinExistence type="predicted"/>
<keyword evidence="1" id="KW-0812">Transmembrane</keyword>
<feature type="transmembrane region" description="Helical" evidence="1">
    <location>
        <begin position="40"/>
        <end position="58"/>
    </location>
</feature>
<feature type="transmembrane region" description="Helical" evidence="1">
    <location>
        <begin position="285"/>
        <end position="306"/>
    </location>
</feature>
<feature type="transmembrane region" description="Helical" evidence="1">
    <location>
        <begin position="12"/>
        <end position="33"/>
    </location>
</feature>
<keyword evidence="3" id="KW-1185">Reference proteome</keyword>